<keyword evidence="9 19" id="KW-0106">Calcium</keyword>
<keyword evidence="6 19" id="KW-0479">Metal-binding</keyword>
<dbReference type="GO" id="GO:0005789">
    <property type="term" value="C:endoplasmic reticulum membrane"/>
    <property type="evidence" value="ECO:0007669"/>
    <property type="project" value="UniProtKB-SubCell"/>
</dbReference>
<feature type="active site" description="Proton donor" evidence="18">
    <location>
        <position position="222"/>
    </location>
</feature>
<comment type="pathway">
    <text evidence="3">Protein modification; protein glycosylation.</text>
</comment>
<accession>A0A131YXG1</accession>
<organism evidence="23">
    <name type="scientific">Rhipicephalus appendiculatus</name>
    <name type="common">Brown ear tick</name>
    <dbReference type="NCBI Taxonomy" id="34631"/>
    <lineage>
        <taxon>Eukaryota</taxon>
        <taxon>Metazoa</taxon>
        <taxon>Ecdysozoa</taxon>
        <taxon>Arthropoda</taxon>
        <taxon>Chelicerata</taxon>
        <taxon>Arachnida</taxon>
        <taxon>Acari</taxon>
        <taxon>Parasitiformes</taxon>
        <taxon>Ixodida</taxon>
        <taxon>Ixodoidea</taxon>
        <taxon>Ixodidae</taxon>
        <taxon>Rhipicephalinae</taxon>
        <taxon>Rhipicephalus</taxon>
        <taxon>Rhipicephalus</taxon>
    </lineage>
</organism>
<feature type="active site" evidence="18">
    <location>
        <position position="491"/>
    </location>
</feature>
<comment type="catalytic activity">
    <reaction evidence="15">
        <text>N(4)-(alpha-D-Man-(1-&gt;2)-alpha-D-Man-(1-&gt;2)-alpha-D-Man-(1-&gt;3)-[alpha-D-Man-(1-&gt;3)-[alpha-D-Man-(1-&gt;2)-alpha-D-Man-(1-&gt;6)]-alpha-D-Man-(1-&gt;6)]-beta-D-Man-(1-&gt;4)-beta-D-GlcNAc-(1-&gt;4)-beta-D-GlcNAc)-L-asparaginyl-[protein] (N-glucan mannose isomer 8A1,2,3B1,3) + 3 H2O = N(4)-(alpha-D-Man-(1-&gt;3)-[alpha-D-Man-(1-&gt;3)-[alpha-D-Man-(1-&gt;6)]-alpha-D-Man-(1-&gt;6)]-beta-D-Man-(1-&gt;4)-beta-D-GlcNAc-(1-&gt;4)-beta-D-GlcNAc)-L-asparaginyl-[protein] (N-glucan mannose isomer 5A1,2) + 3 beta-D-mannose</text>
        <dbReference type="Rhea" id="RHEA:56028"/>
        <dbReference type="Rhea" id="RHEA-COMP:14358"/>
        <dbReference type="Rhea" id="RHEA-COMP:14367"/>
        <dbReference type="ChEBI" id="CHEBI:15377"/>
        <dbReference type="ChEBI" id="CHEBI:28563"/>
        <dbReference type="ChEBI" id="CHEBI:59087"/>
        <dbReference type="ChEBI" id="CHEBI:60628"/>
        <dbReference type="EC" id="3.2.1.113"/>
    </reaction>
</comment>
<feature type="binding site" evidence="19">
    <location>
        <position position="582"/>
    </location>
    <ligand>
        <name>Ca(2+)</name>
        <dbReference type="ChEBI" id="CHEBI:29108"/>
    </ligand>
</feature>
<dbReference type="AlphaFoldDB" id="A0A131YXG1"/>
<dbReference type="PANTHER" id="PTHR11742:SF55">
    <property type="entry name" value="ENDOPLASMIC RETICULUM MANNOSYL-OLIGOSACCHARIDE 1,2-ALPHA-MANNOSIDASE"/>
    <property type="match status" value="1"/>
</dbReference>
<dbReference type="EMBL" id="GEDV01004674">
    <property type="protein sequence ID" value="JAP83883.1"/>
    <property type="molecule type" value="Transcribed_RNA"/>
</dbReference>
<feature type="region of interest" description="Disordered" evidence="22">
    <location>
        <begin position="80"/>
        <end position="108"/>
    </location>
</feature>
<comment type="cofactor">
    <cofactor evidence="1 19">
        <name>Ca(2+)</name>
        <dbReference type="ChEBI" id="CHEBI:29108"/>
    </cofactor>
</comment>
<keyword evidence="10" id="KW-0735">Signal-anchor</keyword>
<dbReference type="Gene3D" id="1.50.10.10">
    <property type="match status" value="1"/>
</dbReference>
<sequence>MSGVLTSNERIMRPSDVESGLINLAGAPPSWAESFTWRMGQRKSLWRLWKQLSRLQRSLLLVLAVAALLLVASRMGQAPVPTAPVAETGRPPEEATPPQILPSTPQPPEDIKVTHGHSFLGATPETASSRLFQQSVGLRERREAVVNAFRHAWKGYKAYAWGQDHLRPLSRTGHTWFGLGLTIIDGMDTMYLMGLHEELAAAREWVAHNLQLAQHRDVNLFETTIRVLGGLLSMHTLTEEQLYLDKALELGRRLLPGFRSASGVPYSDVNLASGVAHAPVWAPDSSVSEVATLQLEFRTLSRASGDSQFEKKAFAVSELLHQLPKKEGLVPMFINAETGHFNADSTLTLGARADSYYEYLLKQWLQTGKTIDWLKEDYLAAVEGVQKYLVRRSEPNKLLFIGELVRGRTFYPKMDHLVCYFPGTLMLGHVVGGMPQAHMELALELMDTCIRMYSINPTFLSPEIAHFNLKPQGTRDILIKGNDAHNLLRPETLESLWYMYYFTRNETYRDLAWRIFQGFEKHCKVPGGGYTTIGSVLNTKQTGPRDMMESFFLAETLKYLYLLFSEEDVLERYSPTRYLFNTEAHLLPLYTS</sequence>
<evidence type="ECO:0000256" key="9">
    <source>
        <dbReference type="ARBA" id="ARBA00022837"/>
    </source>
</evidence>
<evidence type="ECO:0000256" key="12">
    <source>
        <dbReference type="ARBA" id="ARBA00023136"/>
    </source>
</evidence>
<evidence type="ECO:0000256" key="17">
    <source>
        <dbReference type="ARBA" id="ARBA00053655"/>
    </source>
</evidence>
<evidence type="ECO:0000313" key="23">
    <source>
        <dbReference type="EMBL" id="JAP83883.1"/>
    </source>
</evidence>
<keyword evidence="14 21" id="KW-0326">Glycosidase</keyword>
<comment type="similarity">
    <text evidence="4 21">Belongs to the glycosyl hydrolase 47 family.</text>
</comment>
<proteinExistence type="inferred from homology"/>
<evidence type="ECO:0000256" key="13">
    <source>
        <dbReference type="ARBA" id="ARBA00023157"/>
    </source>
</evidence>
<keyword evidence="8" id="KW-0256">Endoplasmic reticulum</keyword>
<comment type="function">
    <text evidence="17">Involved in glycoprotein quality control targeting of misfolded glycoproteins for degradation. It primarily trims a single alpha-1,2-linked mannose residue from Man(9)GlcNAc(2) to produce Man(8)GlcNAc(2), but at high enzyme concentrations, as found in the ER quality control compartment (ERQC), it further trims the carbohydrates to Man(5-6)GlcNAc(2).</text>
</comment>
<evidence type="ECO:0000256" key="4">
    <source>
        <dbReference type="ARBA" id="ARBA00007658"/>
    </source>
</evidence>
<keyword evidence="13 20" id="KW-1015">Disulfide bond</keyword>
<dbReference type="InterPro" id="IPR036026">
    <property type="entry name" value="Seven-hairpin_glycosidases"/>
</dbReference>
<evidence type="ECO:0000256" key="22">
    <source>
        <dbReference type="SAM" id="MobiDB-lite"/>
    </source>
</evidence>
<dbReference type="InterPro" id="IPR001382">
    <property type="entry name" value="Glyco_hydro_47"/>
</dbReference>
<evidence type="ECO:0000256" key="3">
    <source>
        <dbReference type="ARBA" id="ARBA00004922"/>
    </source>
</evidence>
<dbReference type="InterPro" id="IPR050749">
    <property type="entry name" value="Glycosyl_Hydrolase_47"/>
</dbReference>
<keyword evidence="11" id="KW-1133">Transmembrane helix</keyword>
<dbReference type="PRINTS" id="PR00747">
    <property type="entry name" value="GLYHDRLASE47"/>
</dbReference>
<keyword evidence="7 21" id="KW-0378">Hydrolase</keyword>
<evidence type="ECO:0000256" key="11">
    <source>
        <dbReference type="ARBA" id="ARBA00022989"/>
    </source>
</evidence>
<evidence type="ECO:0000256" key="14">
    <source>
        <dbReference type="ARBA" id="ARBA00023295"/>
    </source>
</evidence>
<dbReference type="GO" id="GO:0004571">
    <property type="term" value="F:mannosyl-oligosaccharide 1,2-alpha-mannosidase activity"/>
    <property type="evidence" value="ECO:0007669"/>
    <property type="project" value="UniProtKB-EC"/>
</dbReference>
<comment type="subcellular location">
    <subcellularLocation>
        <location evidence="2">Endoplasmic reticulum membrane</location>
        <topology evidence="2">Single-pass type II membrane protein</topology>
    </subcellularLocation>
</comment>
<dbReference type="GO" id="GO:0005975">
    <property type="term" value="P:carbohydrate metabolic process"/>
    <property type="evidence" value="ECO:0007669"/>
    <property type="project" value="InterPro"/>
</dbReference>
<evidence type="ECO:0000256" key="7">
    <source>
        <dbReference type="ARBA" id="ARBA00022801"/>
    </source>
</evidence>
<keyword evidence="5" id="KW-0812">Transmembrane</keyword>
<evidence type="ECO:0000256" key="21">
    <source>
        <dbReference type="RuleBase" id="RU361193"/>
    </source>
</evidence>
<keyword evidence="12" id="KW-0472">Membrane</keyword>
<dbReference type="PANTHER" id="PTHR11742">
    <property type="entry name" value="MANNOSYL-OLIGOSACCHARIDE ALPHA-1,2-MANNOSIDASE-RELATED"/>
    <property type="match status" value="1"/>
</dbReference>
<evidence type="ECO:0000256" key="8">
    <source>
        <dbReference type="ARBA" id="ARBA00022824"/>
    </source>
</evidence>
<feature type="active site" evidence="18">
    <location>
        <position position="463"/>
    </location>
</feature>
<dbReference type="GO" id="GO:0005509">
    <property type="term" value="F:calcium ion binding"/>
    <property type="evidence" value="ECO:0007669"/>
    <property type="project" value="InterPro"/>
</dbReference>
<dbReference type="EC" id="3.2.1.-" evidence="21"/>
<evidence type="ECO:0000256" key="10">
    <source>
        <dbReference type="ARBA" id="ARBA00022968"/>
    </source>
</evidence>
<evidence type="ECO:0000256" key="20">
    <source>
        <dbReference type="PIRSR" id="PIRSR601382-3"/>
    </source>
</evidence>
<dbReference type="SUPFAM" id="SSF48225">
    <property type="entry name" value="Seven-hairpin glycosidases"/>
    <property type="match status" value="1"/>
</dbReference>
<reference evidence="23" key="1">
    <citation type="journal article" date="2016" name="Ticks Tick Borne Dis.">
        <title>De novo assembly and annotation of the salivary gland transcriptome of Rhipicephalus appendiculatus male and female ticks during blood feeding.</title>
        <authorList>
            <person name="de Castro M.H."/>
            <person name="de Klerk D."/>
            <person name="Pienaar R."/>
            <person name="Latif A.A."/>
            <person name="Rees D.J."/>
            <person name="Mans B.J."/>
        </authorList>
    </citation>
    <scope>NUCLEOTIDE SEQUENCE</scope>
    <source>
        <tissue evidence="23">Salivary glands</tissue>
    </source>
</reference>
<dbReference type="FunFam" id="1.50.10.10:FF:000010">
    <property type="entry name" value="alpha-1,2-Mannosidase"/>
    <property type="match status" value="1"/>
</dbReference>
<evidence type="ECO:0000256" key="18">
    <source>
        <dbReference type="PIRSR" id="PIRSR601382-1"/>
    </source>
</evidence>
<evidence type="ECO:0000256" key="15">
    <source>
        <dbReference type="ARBA" id="ARBA00047669"/>
    </source>
</evidence>
<evidence type="ECO:0000256" key="1">
    <source>
        <dbReference type="ARBA" id="ARBA00001913"/>
    </source>
</evidence>
<evidence type="ECO:0000256" key="5">
    <source>
        <dbReference type="ARBA" id="ARBA00022692"/>
    </source>
</evidence>
<protein>
    <recommendedName>
        <fullName evidence="21">alpha-1,2-Mannosidase</fullName>
        <ecNumber evidence="21">3.2.1.-</ecNumber>
    </recommendedName>
</protein>
<comment type="catalytic activity">
    <reaction evidence="16">
        <text>N(4)-(alpha-D-Man-(1-&gt;2)-alpha-D-Man-(1-&gt;2)-alpha-D-Man-(1-&gt;3)-[alpha-D-Man-(1-&gt;2)-alpha-D-Man-(1-&gt;3)-[alpha-D-Man-(1-&gt;2)-alpha-D-Man-(1-&gt;6)]-alpha-D-Man-(1-&gt;6)]-beta-D-Man-(1-&gt;4)-beta-D-GlcNAc-(1-&gt;4)-beta-D-GlcNAc)-L-asparaginyl-[protein] (N-glucan mannose isomer 9A1,2,3B1,2,3) + 4 H2O = N(4)-(alpha-D-Man-(1-&gt;3)-[alpha-D-Man-(1-&gt;3)-[alpha-D-Man-(1-&gt;6)]-alpha-D-Man-(1-&gt;6)]-beta-D-Man-(1-&gt;4)-beta-D-GlcNAc-(1-&gt;4)-beta-D-GlcNAc)-L-asparaginyl-[protein] (N-glucan mannose isomer 5A1,2) + 4 beta-D-mannose</text>
        <dbReference type="Rhea" id="RHEA:56008"/>
        <dbReference type="Rhea" id="RHEA-COMP:14356"/>
        <dbReference type="Rhea" id="RHEA-COMP:14367"/>
        <dbReference type="ChEBI" id="CHEBI:15377"/>
        <dbReference type="ChEBI" id="CHEBI:28563"/>
        <dbReference type="ChEBI" id="CHEBI:59087"/>
        <dbReference type="ChEBI" id="CHEBI:139493"/>
        <dbReference type="EC" id="3.2.1.113"/>
    </reaction>
</comment>
<feature type="active site" evidence="18">
    <location>
        <position position="354"/>
    </location>
</feature>
<dbReference type="GO" id="GO:0034976">
    <property type="term" value="P:response to endoplasmic reticulum stress"/>
    <property type="evidence" value="ECO:0007669"/>
    <property type="project" value="UniProtKB-ARBA"/>
</dbReference>
<evidence type="ECO:0000256" key="16">
    <source>
        <dbReference type="ARBA" id="ARBA00048605"/>
    </source>
</evidence>
<dbReference type="Pfam" id="PF01532">
    <property type="entry name" value="Glyco_hydro_47"/>
    <property type="match status" value="1"/>
</dbReference>
<name>A0A131YXG1_RHIAP</name>
<evidence type="ECO:0000256" key="2">
    <source>
        <dbReference type="ARBA" id="ARBA00004648"/>
    </source>
</evidence>
<dbReference type="GO" id="GO:0010498">
    <property type="term" value="P:proteasomal protein catabolic process"/>
    <property type="evidence" value="ECO:0007669"/>
    <property type="project" value="UniProtKB-ARBA"/>
</dbReference>
<evidence type="ECO:0000256" key="6">
    <source>
        <dbReference type="ARBA" id="ARBA00022723"/>
    </source>
</evidence>
<evidence type="ECO:0000256" key="19">
    <source>
        <dbReference type="PIRSR" id="PIRSR601382-2"/>
    </source>
</evidence>
<feature type="disulfide bond" evidence="20">
    <location>
        <begin position="419"/>
        <end position="449"/>
    </location>
</feature>
<dbReference type="InterPro" id="IPR012341">
    <property type="entry name" value="6hp_glycosidase-like_sf"/>
</dbReference>